<feature type="domain" description="Potassium channel" evidence="6">
    <location>
        <begin position="136"/>
        <end position="211"/>
    </location>
</feature>
<dbReference type="InterPro" id="IPR013099">
    <property type="entry name" value="K_chnl_dom"/>
</dbReference>
<feature type="transmembrane region" description="Helical" evidence="5">
    <location>
        <begin position="91"/>
        <end position="111"/>
    </location>
</feature>
<keyword evidence="4 5" id="KW-0472">Membrane</keyword>
<feature type="transmembrane region" description="Helical" evidence="5">
    <location>
        <begin position="123"/>
        <end position="148"/>
    </location>
</feature>
<dbReference type="GO" id="GO:0016020">
    <property type="term" value="C:membrane"/>
    <property type="evidence" value="ECO:0007669"/>
    <property type="project" value="UniProtKB-SubCell"/>
</dbReference>
<protein>
    <submittedName>
        <fullName evidence="7">Ion channel</fullName>
    </submittedName>
</protein>
<evidence type="ECO:0000256" key="3">
    <source>
        <dbReference type="ARBA" id="ARBA00022989"/>
    </source>
</evidence>
<evidence type="ECO:0000256" key="1">
    <source>
        <dbReference type="ARBA" id="ARBA00004141"/>
    </source>
</evidence>
<evidence type="ECO:0000313" key="7">
    <source>
        <dbReference type="EMBL" id="ALI37657.1"/>
    </source>
</evidence>
<dbReference type="SUPFAM" id="SSF81324">
    <property type="entry name" value="Voltage-gated potassium channels"/>
    <property type="match status" value="1"/>
</dbReference>
<keyword evidence="8" id="KW-1185">Reference proteome</keyword>
<dbReference type="RefSeq" id="WP_196816688.1">
    <property type="nucleotide sequence ID" value="NZ_CP012850.1"/>
</dbReference>
<feature type="transmembrane region" description="Helical" evidence="5">
    <location>
        <begin position="65"/>
        <end position="85"/>
    </location>
</feature>
<dbReference type="InterPro" id="IPR027359">
    <property type="entry name" value="Volt_channel_dom_sf"/>
</dbReference>
<keyword evidence="2 5" id="KW-0812">Transmembrane</keyword>
<accession>A0A654M346</accession>
<evidence type="ECO:0000256" key="4">
    <source>
        <dbReference type="ARBA" id="ARBA00023136"/>
    </source>
</evidence>
<dbReference type="AlphaFoldDB" id="A0A654M346"/>
<reference evidence="8" key="1">
    <citation type="submission" date="2015-10" db="EMBL/GenBank/DDBJ databases">
        <title>Niche specialization of a soil ammonia-oxidizing archaeon, Candidatus Nitrosocosmicus oleophilus.</title>
        <authorList>
            <person name="Jung M.-Y."/>
            <person name="Rhee S.-K."/>
        </authorList>
    </citation>
    <scope>NUCLEOTIDE SEQUENCE [LARGE SCALE GENOMIC DNA]</scope>
    <source>
        <strain evidence="8">MY3</strain>
    </source>
</reference>
<dbReference type="Proteomes" id="UP000058925">
    <property type="component" value="Chromosome"/>
</dbReference>
<sequence>MKRKIGPLLIVLLSIADLIVLVGMLLTLPTNATGGIIYSFDFLVVCLLAFSFSRRLKVSKHRKGFLFKYWYEIPGMIPIVVFALVAQGSDIPDGIITVGVMLRGLAMINAFKLSPNLEEKSKILGGHVLLQLFIIFFLTLIILTFLFYSAEHKTPNSQIKNMGDALWWTIQTTSTATFGPNPTTDVGRIVGTITMFVGVGITGTFISTLAAGLTKSRIKDTPNNENDPEQILKMRLAKGEITKEVFLELKRLISSEGKN</sequence>
<dbReference type="Gene3D" id="1.10.287.70">
    <property type="match status" value="1"/>
</dbReference>
<dbReference type="KEGG" id="taa:NMY3_03475"/>
<dbReference type="OrthoDB" id="56871at2157"/>
<evidence type="ECO:0000313" key="8">
    <source>
        <dbReference type="Proteomes" id="UP000058925"/>
    </source>
</evidence>
<evidence type="ECO:0000256" key="5">
    <source>
        <dbReference type="SAM" id="Phobius"/>
    </source>
</evidence>
<dbReference type="Gene3D" id="1.20.120.350">
    <property type="entry name" value="Voltage-gated potassium channels. Chain C"/>
    <property type="match status" value="1"/>
</dbReference>
<feature type="transmembrane region" description="Helical" evidence="5">
    <location>
        <begin position="35"/>
        <end position="53"/>
    </location>
</feature>
<gene>
    <name evidence="7" type="ORF">NMY3_03475</name>
</gene>
<dbReference type="EMBL" id="CP012850">
    <property type="protein sequence ID" value="ALI37657.1"/>
    <property type="molecule type" value="Genomic_DNA"/>
</dbReference>
<evidence type="ECO:0000259" key="6">
    <source>
        <dbReference type="Pfam" id="PF07885"/>
    </source>
</evidence>
<feature type="transmembrane region" description="Helical" evidence="5">
    <location>
        <begin position="7"/>
        <end position="29"/>
    </location>
</feature>
<name>A0A654M346_9ARCH</name>
<dbReference type="GeneID" id="60423303"/>
<organism evidence="7 8">
    <name type="scientific">Candidatus Nitrosocosmicus oleophilus</name>
    <dbReference type="NCBI Taxonomy" id="1353260"/>
    <lineage>
        <taxon>Archaea</taxon>
        <taxon>Nitrososphaerota</taxon>
        <taxon>Nitrososphaeria</taxon>
        <taxon>Nitrososphaerales</taxon>
        <taxon>Nitrososphaeraceae</taxon>
        <taxon>Candidatus Nitrosocosmicus</taxon>
    </lineage>
</organism>
<evidence type="ECO:0000256" key="2">
    <source>
        <dbReference type="ARBA" id="ARBA00022692"/>
    </source>
</evidence>
<keyword evidence="3 5" id="KW-1133">Transmembrane helix</keyword>
<proteinExistence type="predicted"/>
<feature type="transmembrane region" description="Helical" evidence="5">
    <location>
        <begin position="189"/>
        <end position="213"/>
    </location>
</feature>
<comment type="subcellular location">
    <subcellularLocation>
        <location evidence="1">Membrane</location>
        <topology evidence="1">Multi-pass membrane protein</topology>
    </subcellularLocation>
</comment>
<dbReference type="Pfam" id="PF07885">
    <property type="entry name" value="Ion_trans_2"/>
    <property type="match status" value="1"/>
</dbReference>